<evidence type="ECO:0000313" key="1">
    <source>
        <dbReference type="EMBL" id="CAN93286.1"/>
    </source>
</evidence>
<dbReference type="EMBL" id="AM746676">
    <property type="protein sequence ID" value="CAN93286.1"/>
    <property type="molecule type" value="Genomic_DNA"/>
</dbReference>
<organism evidence="1 2">
    <name type="scientific">Sorangium cellulosum (strain So ce56)</name>
    <name type="common">Polyangium cellulosum (strain So ce56)</name>
    <dbReference type="NCBI Taxonomy" id="448385"/>
    <lineage>
        <taxon>Bacteria</taxon>
        <taxon>Pseudomonadati</taxon>
        <taxon>Myxococcota</taxon>
        <taxon>Polyangia</taxon>
        <taxon>Polyangiales</taxon>
        <taxon>Polyangiaceae</taxon>
        <taxon>Sorangium</taxon>
    </lineage>
</organism>
<reference evidence="1 2" key="1">
    <citation type="journal article" date="2007" name="Nat. Biotechnol.">
        <title>Complete genome sequence of the myxobacterium Sorangium cellulosum.</title>
        <authorList>
            <person name="Schneiker S."/>
            <person name="Perlova O."/>
            <person name="Kaiser O."/>
            <person name="Gerth K."/>
            <person name="Alici A."/>
            <person name="Altmeyer M.O."/>
            <person name="Bartels D."/>
            <person name="Bekel T."/>
            <person name="Beyer S."/>
            <person name="Bode E."/>
            <person name="Bode H.B."/>
            <person name="Bolten C.J."/>
            <person name="Choudhuri J.V."/>
            <person name="Doss S."/>
            <person name="Elnakady Y.A."/>
            <person name="Frank B."/>
            <person name="Gaigalat L."/>
            <person name="Goesmann A."/>
            <person name="Groeger C."/>
            <person name="Gross F."/>
            <person name="Jelsbak L."/>
            <person name="Jelsbak L."/>
            <person name="Kalinowski J."/>
            <person name="Kegler C."/>
            <person name="Knauber T."/>
            <person name="Konietzny S."/>
            <person name="Kopp M."/>
            <person name="Krause L."/>
            <person name="Krug D."/>
            <person name="Linke B."/>
            <person name="Mahmud T."/>
            <person name="Martinez-Arias R."/>
            <person name="McHardy A.C."/>
            <person name="Merai M."/>
            <person name="Meyer F."/>
            <person name="Mormann S."/>
            <person name="Munoz-Dorado J."/>
            <person name="Perez J."/>
            <person name="Pradella S."/>
            <person name="Rachid S."/>
            <person name="Raddatz G."/>
            <person name="Rosenau F."/>
            <person name="Rueckert C."/>
            <person name="Sasse F."/>
            <person name="Scharfe M."/>
            <person name="Schuster S.C."/>
            <person name="Suen G."/>
            <person name="Treuner-Lange A."/>
            <person name="Velicer G.J."/>
            <person name="Vorholter F.-J."/>
            <person name="Weissman K.J."/>
            <person name="Welch R.D."/>
            <person name="Wenzel S.C."/>
            <person name="Whitworth D.E."/>
            <person name="Wilhelm S."/>
            <person name="Wittmann C."/>
            <person name="Bloecker H."/>
            <person name="Puehler A."/>
            <person name="Mueller R."/>
        </authorList>
    </citation>
    <scope>NUCLEOTIDE SEQUENCE [LARGE SCALE GENOMIC DNA]</scope>
    <source>
        <strain evidence="2">So ce56</strain>
    </source>
</reference>
<proteinExistence type="predicted"/>
<accession>A9GIM4</accession>
<dbReference type="KEGG" id="scl:sce3127"/>
<gene>
    <name evidence="1" type="ordered locus">sce3127</name>
</gene>
<keyword evidence="2" id="KW-1185">Reference proteome</keyword>
<dbReference type="HOGENOM" id="CLU_484757_0_0_7"/>
<dbReference type="STRING" id="448385.sce3127"/>
<name>A9GIM4_SORC5</name>
<sequence>MRACCAAAGAREKRGPSQRRLPLVRHEARCERRAPRARRVSAANEPTERSGLPVLLVLTSLRARMKLARTLLQTPRIVGVGLAASIVGVGGLGVVGCFVEGEGLPPPVEGLYYPTGLAASLGGRVLYVANSDFDLQFNGGTVQALDLQRLRKRALTLQSALAPGGRNASVRDACKSVGLATNAASSLYPGPCGPLDISALEGDDEVVRSSAVIGAFASNLLLVHRPLSGEGADPGAERQARLFVPVRGDPSVTFFDVADDRSDEPGARPCEGDACFQLDCGASAAGGRCGRDHRIGEDPGRELIRRKLPLEPFGIAAGPGGTSIVVSHQTENAASVIVNRWEANERPQLAHVLTDLAFGPTEVAAVPRPSVLGALQQGGWAIDDQPAFAVTYLAAPELGLLRYQDAASGGAPRLYESTPTPITALASGTDSRGIAFDASERKACEDGCAGVVECLERCVEIPIPVYVAHRGPNSLLIGELTTTLVKKDSDVPAAKRASVFYSIAFRDAAPLGAYPSRIEVGEVIDQEGVPRRRVFALAFDSGLAFSYDPEARRVDAVIKTGRGPQALAFDTGSTRGDDDDKKRCGREQASAGCDPYSLMYIAHFTDSYLGVVDLDMRKTNTFGTMILTVGTPVPPRESQ</sequence>
<protein>
    <submittedName>
        <fullName evidence="1">Uncharacterized protein</fullName>
    </submittedName>
</protein>
<dbReference type="Proteomes" id="UP000002139">
    <property type="component" value="Chromosome"/>
</dbReference>
<dbReference type="BioCyc" id="SCEL448385:SCE_RS16025-MONOMER"/>
<dbReference type="AlphaFoldDB" id="A9GIM4"/>
<dbReference type="eggNOG" id="COG3391">
    <property type="taxonomic scope" value="Bacteria"/>
</dbReference>
<evidence type="ECO:0000313" key="2">
    <source>
        <dbReference type="Proteomes" id="UP000002139"/>
    </source>
</evidence>